<evidence type="ECO:0000256" key="1">
    <source>
        <dbReference type="ARBA" id="ARBA00023002"/>
    </source>
</evidence>
<evidence type="ECO:0000259" key="2">
    <source>
        <dbReference type="SMART" id="SM00829"/>
    </source>
</evidence>
<accession>A0A9P3GIE0</accession>
<keyword evidence="4" id="KW-1185">Reference proteome</keyword>
<dbReference type="Gene3D" id="3.90.180.10">
    <property type="entry name" value="Medium-chain alcohol dehydrogenases, catalytic domain"/>
    <property type="match status" value="1"/>
</dbReference>
<dbReference type="InterPro" id="IPR045010">
    <property type="entry name" value="MDR_fam"/>
</dbReference>
<protein>
    <submittedName>
        <fullName evidence="3">NADP-dependent oxidoreductase</fullName>
    </submittedName>
</protein>
<dbReference type="Proteomes" id="UP000703269">
    <property type="component" value="Unassembled WGS sequence"/>
</dbReference>
<dbReference type="SMART" id="SM00829">
    <property type="entry name" value="PKS_ER"/>
    <property type="match status" value="1"/>
</dbReference>
<feature type="domain" description="Enoyl reductase (ER)" evidence="2">
    <location>
        <begin position="8"/>
        <end position="348"/>
    </location>
</feature>
<dbReference type="Pfam" id="PF00107">
    <property type="entry name" value="ADH_zinc_N"/>
    <property type="match status" value="1"/>
</dbReference>
<evidence type="ECO:0000313" key="4">
    <source>
        <dbReference type="Proteomes" id="UP000703269"/>
    </source>
</evidence>
<dbReference type="Pfam" id="PF16884">
    <property type="entry name" value="ADH_N_2"/>
    <property type="match status" value="1"/>
</dbReference>
<dbReference type="SUPFAM" id="SSF50129">
    <property type="entry name" value="GroES-like"/>
    <property type="match status" value="1"/>
</dbReference>
<dbReference type="InterPro" id="IPR011032">
    <property type="entry name" value="GroES-like_sf"/>
</dbReference>
<dbReference type="OrthoDB" id="809632at2759"/>
<dbReference type="InterPro" id="IPR041694">
    <property type="entry name" value="ADH_N_2"/>
</dbReference>
<name>A0A9P3GIE0_9APHY</name>
<dbReference type="InterPro" id="IPR036291">
    <property type="entry name" value="NAD(P)-bd_dom_sf"/>
</dbReference>
<organism evidence="3 4">
    <name type="scientific">Phanerochaete sordida</name>
    <dbReference type="NCBI Taxonomy" id="48140"/>
    <lineage>
        <taxon>Eukaryota</taxon>
        <taxon>Fungi</taxon>
        <taxon>Dikarya</taxon>
        <taxon>Basidiomycota</taxon>
        <taxon>Agaricomycotina</taxon>
        <taxon>Agaricomycetes</taxon>
        <taxon>Polyporales</taxon>
        <taxon>Phanerochaetaceae</taxon>
        <taxon>Phanerochaete</taxon>
    </lineage>
</organism>
<dbReference type="GO" id="GO:0016628">
    <property type="term" value="F:oxidoreductase activity, acting on the CH-CH group of donors, NAD or NADP as acceptor"/>
    <property type="evidence" value="ECO:0007669"/>
    <property type="project" value="InterPro"/>
</dbReference>
<dbReference type="PANTHER" id="PTHR43205:SF7">
    <property type="entry name" value="PROSTAGLANDIN REDUCTASE 1"/>
    <property type="match status" value="1"/>
</dbReference>
<dbReference type="PANTHER" id="PTHR43205">
    <property type="entry name" value="PROSTAGLANDIN REDUCTASE"/>
    <property type="match status" value="1"/>
</dbReference>
<dbReference type="CDD" id="cd05288">
    <property type="entry name" value="PGDH"/>
    <property type="match status" value="1"/>
</dbReference>
<gene>
    <name evidence="3" type="ORF">PsYK624_103270</name>
</gene>
<dbReference type="Gene3D" id="3.40.50.720">
    <property type="entry name" value="NAD(P)-binding Rossmann-like Domain"/>
    <property type="match status" value="1"/>
</dbReference>
<dbReference type="AlphaFoldDB" id="A0A9P3GIE0"/>
<dbReference type="SUPFAM" id="SSF51735">
    <property type="entry name" value="NAD(P)-binding Rossmann-fold domains"/>
    <property type="match status" value="1"/>
</dbReference>
<dbReference type="InterPro" id="IPR020843">
    <property type="entry name" value="ER"/>
</dbReference>
<dbReference type="InterPro" id="IPR013149">
    <property type="entry name" value="ADH-like_C"/>
</dbReference>
<keyword evidence="1" id="KW-0560">Oxidoreductase</keyword>
<dbReference type="EMBL" id="BPQB01000038">
    <property type="protein sequence ID" value="GJE94159.1"/>
    <property type="molecule type" value="Genomic_DNA"/>
</dbReference>
<comment type="caution">
    <text evidence="3">The sequence shown here is derived from an EMBL/GenBank/DDBJ whole genome shotgun (WGS) entry which is preliminary data.</text>
</comment>
<proteinExistence type="predicted"/>
<reference evidence="3 4" key="1">
    <citation type="submission" date="2021-08" db="EMBL/GenBank/DDBJ databases">
        <title>Draft Genome Sequence of Phanerochaete sordida strain YK-624.</title>
        <authorList>
            <person name="Mori T."/>
            <person name="Dohra H."/>
            <person name="Suzuki T."/>
            <person name="Kawagishi H."/>
            <person name="Hirai H."/>
        </authorList>
    </citation>
    <scope>NUCLEOTIDE SEQUENCE [LARGE SCALE GENOMIC DNA]</scope>
    <source>
        <strain evidence="3 4">YK-624</strain>
    </source>
</reference>
<sequence length="355" mass="38183">MPAIKNGTVIYAAHPEGDVEPDVHLKYVEGEIDLENVPLNGGTLLKAIAIGSDPYLRYRMRDPSVPHFVPPFELGKPIENAGVALVVRSDDPEFQPGDQVYGMLEFSEYCVYPGSRPLAQARPLRKIERIPGQPLSVYTGTLGGPGMTSYQGLKGFASEKVKTSKTMFVSGGAGPVGTFVIEYAKVMAPHLKIIASAGSAAKVEIMKGCGADVAFNYKEQDAFAVLEEHGPIDIYWDNVAGPTLDAALVNFNSEGLIIACGAISQAAHKDGSIVKHFEEVFQRSLTVKGFLLARGESAHVLAGFFDEAVPLLKEGKLTSREHRYNDLRFAAQALRDVHTGGNTGKAVVIVDADLL</sequence>
<evidence type="ECO:0000313" key="3">
    <source>
        <dbReference type="EMBL" id="GJE94159.1"/>
    </source>
</evidence>